<dbReference type="InterPro" id="IPR002130">
    <property type="entry name" value="Cyclophilin-type_PPIase_dom"/>
</dbReference>
<keyword evidence="10" id="KW-1185">Reference proteome</keyword>
<protein>
    <recommendedName>
        <fullName evidence="4">Spliceosome-associated protein CWC27 homolog</fullName>
    </recommendedName>
    <alternativeName>
        <fullName evidence="5">Probable inactive peptidyl-prolyl cis-trans isomerase CWC27 homolog</fullName>
    </alternativeName>
</protein>
<keyword evidence="9" id="KW-0413">Isomerase</keyword>
<comment type="similarity">
    <text evidence="2">Belongs to the cyclophilin-type PPIase family.</text>
</comment>
<dbReference type="EMBL" id="KQ770887">
    <property type="protein sequence ID" value="OAD52564.1"/>
    <property type="molecule type" value="Genomic_DNA"/>
</dbReference>
<dbReference type="PANTHER" id="PTHR45625">
    <property type="entry name" value="PEPTIDYL-PROLYL CIS-TRANS ISOMERASE-RELATED"/>
    <property type="match status" value="1"/>
</dbReference>
<proteinExistence type="inferred from homology"/>
<dbReference type="GO" id="GO:0071013">
    <property type="term" value="C:catalytic step 2 spliceosome"/>
    <property type="evidence" value="ECO:0007669"/>
    <property type="project" value="TreeGrafter"/>
</dbReference>
<reference evidence="9 10" key="1">
    <citation type="submission" date="2015-07" db="EMBL/GenBank/DDBJ databases">
        <title>The genome of Eufriesea mexicana.</title>
        <authorList>
            <person name="Pan H."/>
            <person name="Kapheim K."/>
        </authorList>
    </citation>
    <scope>NUCLEOTIDE SEQUENCE [LARGE SCALE GENOMIC DNA]</scope>
    <source>
        <strain evidence="9">0111107269</strain>
        <tissue evidence="9">Whole body</tissue>
    </source>
</reference>
<dbReference type="GO" id="GO:0003755">
    <property type="term" value="F:peptidyl-prolyl cis-trans isomerase activity"/>
    <property type="evidence" value="ECO:0007669"/>
    <property type="project" value="InterPro"/>
</dbReference>
<dbReference type="PROSITE" id="PS50072">
    <property type="entry name" value="CSA_PPIASE_2"/>
    <property type="match status" value="1"/>
</dbReference>
<feature type="domain" description="PPIase cyclophilin-type" evidence="8">
    <location>
        <begin position="128"/>
        <end position="264"/>
    </location>
</feature>
<dbReference type="SUPFAM" id="SSF50891">
    <property type="entry name" value="Cyclophilin-like"/>
    <property type="match status" value="2"/>
</dbReference>
<sequence>MASLKQHPYPRIRKLLQISLKYDGRSNRSQWSGGSNSVASSQTRNDFVALVQLAKVKGERRPVKSPIYCEEKTESELSRSLSSTGISIASFHPAMTLKWMGCFPLALENRSKVYRNDTRSRYHIITSTSPPFPNYGQKKLCMDGYWDDITFHRITKGFITQGGDLTGTEEGGKIYGEPFKDEFHTRLRFCRRNLIAMVNTGKMTMVPNTSLFLVLHQICRISMQSLVELLENLYINDKQHYLPRLIKTIMLNNPFSHIIPRITVQRNSNLLSFGGEAKEDEEESVKLNKTFNGEDKSAHDHLTDPKLSSQPVVEPSGLANKKRKEGCSSDWESDDEVQTQGELEVVEMKTTVGDVELELWAKETPKARFITQGGESTGTGEGGKIYGEPFKDEFHTRLRFCRRDLIAMPNAGKTTMVPNTSLFIVLPQICRISIQSLVELLENLYINDKQHYLPRLTKTIMLNNPFSHIIPRITVQRSEEVKDISKTKTAAAKDLNLLSFGGEAKEDEEESVILNKKFTGKGKSAHDHLTDPKLSSQPAVEPSGLANKKRKKGCSRDWEGDDEVQTQGELEVVKKHKENDLPLCPSRLMKTILLNNPFSDIIPRIIVQESEEVKDSSKTETTAVKDFNHLSFGGEAKEAEEESVILNKKFTGKGKSALDHLIDPKLNSQTAVESSGLANKKRKEGRSSDWECDAEVKT</sequence>
<evidence type="ECO:0000256" key="3">
    <source>
        <dbReference type="ARBA" id="ARBA00023242"/>
    </source>
</evidence>
<feature type="compositionally biased region" description="Basic and acidic residues" evidence="7">
    <location>
        <begin position="685"/>
        <end position="698"/>
    </location>
</feature>
<dbReference type="Pfam" id="PF00160">
    <property type="entry name" value="Pro_isomerase"/>
    <property type="match status" value="1"/>
</dbReference>
<organism evidence="9 10">
    <name type="scientific">Eufriesea mexicana</name>
    <dbReference type="NCBI Taxonomy" id="516756"/>
    <lineage>
        <taxon>Eukaryota</taxon>
        <taxon>Metazoa</taxon>
        <taxon>Ecdysozoa</taxon>
        <taxon>Arthropoda</taxon>
        <taxon>Hexapoda</taxon>
        <taxon>Insecta</taxon>
        <taxon>Pterygota</taxon>
        <taxon>Neoptera</taxon>
        <taxon>Endopterygota</taxon>
        <taxon>Hymenoptera</taxon>
        <taxon>Apocrita</taxon>
        <taxon>Aculeata</taxon>
        <taxon>Apoidea</taxon>
        <taxon>Anthophila</taxon>
        <taxon>Apidae</taxon>
        <taxon>Eufriesea</taxon>
    </lineage>
</organism>
<evidence type="ECO:0000256" key="5">
    <source>
        <dbReference type="ARBA" id="ARBA00042090"/>
    </source>
</evidence>
<evidence type="ECO:0000313" key="9">
    <source>
        <dbReference type="EMBL" id="OAD52564.1"/>
    </source>
</evidence>
<dbReference type="AlphaFoldDB" id="A0A310S565"/>
<evidence type="ECO:0000256" key="6">
    <source>
        <dbReference type="ARBA" id="ARBA00046368"/>
    </source>
</evidence>
<evidence type="ECO:0000256" key="2">
    <source>
        <dbReference type="ARBA" id="ARBA00007365"/>
    </source>
</evidence>
<comment type="subunit">
    <text evidence="6">Part of the activated spliceosome B/catalytic step 1 spliceosome, one of the forms of the spliceosome which has a well-formed active site but still cannot catalyze the branching reaction and is composed at least of 52 proteins, the U2, U5 and U6 snRNAs and the pre-mRNA. Recruited during early steps of activated spliceosome B maturation, it is probably one of the first proteins released from this complex as he matures to the spliceosome C complex. Component of the minor spliceosome, which splices U12-type introns.</text>
</comment>
<accession>A0A310S565</accession>
<dbReference type="Proteomes" id="UP000250275">
    <property type="component" value="Unassembled WGS sequence"/>
</dbReference>
<dbReference type="PANTHER" id="PTHR45625:SF6">
    <property type="entry name" value="SPLICEOSOME-ASSOCIATED PROTEIN CWC27 HOMOLOG"/>
    <property type="match status" value="1"/>
</dbReference>
<feature type="compositionally biased region" description="Basic and acidic residues" evidence="7">
    <location>
        <begin position="292"/>
        <end position="304"/>
    </location>
</feature>
<evidence type="ECO:0000256" key="1">
    <source>
        <dbReference type="ARBA" id="ARBA00004123"/>
    </source>
</evidence>
<name>A0A310S565_9HYME</name>
<dbReference type="InterPro" id="IPR044666">
    <property type="entry name" value="Cyclophilin_A-like"/>
</dbReference>
<dbReference type="Gene3D" id="2.40.100.10">
    <property type="entry name" value="Cyclophilin-like"/>
    <property type="match status" value="2"/>
</dbReference>
<evidence type="ECO:0000256" key="7">
    <source>
        <dbReference type="SAM" id="MobiDB-lite"/>
    </source>
</evidence>
<comment type="subcellular location">
    <subcellularLocation>
        <location evidence="1">Nucleus</location>
    </subcellularLocation>
</comment>
<feature type="region of interest" description="Disordered" evidence="7">
    <location>
        <begin position="291"/>
        <end position="339"/>
    </location>
</feature>
<feature type="region of interest" description="Disordered" evidence="7">
    <location>
        <begin position="521"/>
        <end position="565"/>
    </location>
</feature>
<evidence type="ECO:0000259" key="8">
    <source>
        <dbReference type="PROSITE" id="PS50072"/>
    </source>
</evidence>
<keyword evidence="3" id="KW-0539">Nucleus</keyword>
<evidence type="ECO:0000313" key="10">
    <source>
        <dbReference type="Proteomes" id="UP000250275"/>
    </source>
</evidence>
<gene>
    <name evidence="9" type="ORF">WN48_00767</name>
</gene>
<evidence type="ECO:0000256" key="4">
    <source>
        <dbReference type="ARBA" id="ARBA00040027"/>
    </source>
</evidence>
<feature type="region of interest" description="Disordered" evidence="7">
    <location>
        <begin position="669"/>
        <end position="698"/>
    </location>
</feature>
<dbReference type="InterPro" id="IPR029000">
    <property type="entry name" value="Cyclophilin-like_dom_sf"/>
</dbReference>